<sequence length="257" mass="28416">MMLTHSPQTTAAWRHALFTLLIGLAIAQPILADEAREVAYLQVSSQPAEELLKVLRPLVGGGTLMAHGDQLIVQGTPSEIATVSEALERLDRAPRRLMIEVRLAEQSAEYDGSGRRSGVRVTGTRRQEDLLQRVQTLDGRPALIQTGEWRPVTTLAGVWARQGGAVFHHQGQSINTGFYAVARTHGNDVTVELYQQHEQAQPNGRLRGSSAQTTLSGPLDAWLEVGGEQRLREPGVRRWSTGDAAERRLQLRVRWLD</sequence>
<evidence type="ECO:0000313" key="2">
    <source>
        <dbReference type="EMBL" id="MBK1620493.1"/>
    </source>
</evidence>
<feature type="domain" description="NolW-like" evidence="1">
    <location>
        <begin position="40"/>
        <end position="95"/>
    </location>
</feature>
<reference evidence="2 3" key="1">
    <citation type="journal article" date="2020" name="Microorganisms">
        <title>Osmotic Adaptation and Compatible Solute Biosynthesis of Phototrophic Bacteria as Revealed from Genome Analyses.</title>
        <authorList>
            <person name="Imhoff J.F."/>
            <person name="Rahn T."/>
            <person name="Kunzel S."/>
            <person name="Keller A."/>
            <person name="Neulinger S.C."/>
        </authorList>
    </citation>
    <scope>NUCLEOTIDE SEQUENCE [LARGE SCALE GENOMIC DNA]</scope>
    <source>
        <strain evidence="2 3">DSM 25653</strain>
    </source>
</reference>
<name>A0A9X0WCL2_9GAMM</name>
<dbReference type="Pfam" id="PF03958">
    <property type="entry name" value="Secretin_N"/>
    <property type="match status" value="1"/>
</dbReference>
<protein>
    <recommendedName>
        <fullName evidence="1">NolW-like domain-containing protein</fullName>
    </recommendedName>
</protein>
<dbReference type="InterPro" id="IPR005644">
    <property type="entry name" value="NolW-like"/>
</dbReference>
<dbReference type="AlphaFoldDB" id="A0A9X0WCL2"/>
<proteinExistence type="predicted"/>
<gene>
    <name evidence="2" type="ORF">CKO42_19055</name>
</gene>
<keyword evidence="3" id="KW-1185">Reference proteome</keyword>
<organism evidence="2 3">
    <name type="scientific">Lamprobacter modestohalophilus</name>
    <dbReference type="NCBI Taxonomy" id="1064514"/>
    <lineage>
        <taxon>Bacteria</taxon>
        <taxon>Pseudomonadati</taxon>
        <taxon>Pseudomonadota</taxon>
        <taxon>Gammaproteobacteria</taxon>
        <taxon>Chromatiales</taxon>
        <taxon>Chromatiaceae</taxon>
        <taxon>Lamprobacter</taxon>
    </lineage>
</organism>
<accession>A0A9X0WCL2</accession>
<comment type="caution">
    <text evidence="2">The sequence shown here is derived from an EMBL/GenBank/DDBJ whole genome shotgun (WGS) entry which is preliminary data.</text>
</comment>
<dbReference type="Proteomes" id="UP001138768">
    <property type="component" value="Unassembled WGS sequence"/>
</dbReference>
<evidence type="ECO:0000313" key="3">
    <source>
        <dbReference type="Proteomes" id="UP001138768"/>
    </source>
</evidence>
<dbReference type="EMBL" id="NRRY01000041">
    <property type="protein sequence ID" value="MBK1620493.1"/>
    <property type="molecule type" value="Genomic_DNA"/>
</dbReference>
<evidence type="ECO:0000259" key="1">
    <source>
        <dbReference type="Pfam" id="PF03958"/>
    </source>
</evidence>